<dbReference type="EMBL" id="JALKCG010000001">
    <property type="protein sequence ID" value="MCK0207704.1"/>
    <property type="molecule type" value="Genomic_DNA"/>
</dbReference>
<keyword evidence="2" id="KW-0175">Coiled coil</keyword>
<dbReference type="NCBIfam" id="TIGR01730">
    <property type="entry name" value="RND_mfp"/>
    <property type="match status" value="1"/>
</dbReference>
<dbReference type="Gene3D" id="2.40.420.20">
    <property type="match status" value="1"/>
</dbReference>
<dbReference type="Gene3D" id="1.10.287.470">
    <property type="entry name" value="Helix hairpin bin"/>
    <property type="match status" value="1"/>
</dbReference>
<evidence type="ECO:0000259" key="3">
    <source>
        <dbReference type="Pfam" id="PF25917"/>
    </source>
</evidence>
<evidence type="ECO:0000256" key="2">
    <source>
        <dbReference type="SAM" id="Coils"/>
    </source>
</evidence>
<dbReference type="InterPro" id="IPR058637">
    <property type="entry name" value="YknX-like_C"/>
</dbReference>
<evidence type="ECO:0000256" key="1">
    <source>
        <dbReference type="ARBA" id="ARBA00009477"/>
    </source>
</evidence>
<evidence type="ECO:0000313" key="6">
    <source>
        <dbReference type="EMBL" id="MCK0207704.1"/>
    </source>
</evidence>
<dbReference type="Pfam" id="PF25954">
    <property type="entry name" value="Beta-barrel_RND_2"/>
    <property type="match status" value="1"/>
</dbReference>
<sequence>MRRRTGVWLIAALLVGAGALAHQKGWVDVGALLGGRGTANAAAEPKATPATAVEVALARQVTVTTDISSIGSLQSDESVKVASEVSGRIQEIRFREGEHVKAGDVLVQLDPALVQASLEENEARLALAEANYSRAQRLQQSGSGTARALDEAQAELNTSRALLNSQRVQIGKHTITAPFDGVVGLRTVSNGAYIATGTELVNLEKIDTLKLDFKVPETQLAAITPGQTVMVTLDALPGRSFTGTIYAIDPMVDVNGRSLSVRARLPNDEMVLRPGLFARVVVKGRQTRDAVFVPESAIVPRGQDRLVWQIVDGKARQAKVQLGQRLNGEVEVKGVPVGASIVVAGQGRLQPGAAVEIVTAPPAPQG</sequence>
<evidence type="ECO:0000313" key="7">
    <source>
        <dbReference type="Proteomes" id="UP001202867"/>
    </source>
</evidence>
<keyword evidence="7" id="KW-1185">Reference proteome</keyword>
<evidence type="ECO:0000259" key="5">
    <source>
        <dbReference type="Pfam" id="PF25989"/>
    </source>
</evidence>
<dbReference type="SUPFAM" id="SSF111369">
    <property type="entry name" value="HlyD-like secretion proteins"/>
    <property type="match status" value="1"/>
</dbReference>
<reference evidence="7" key="1">
    <citation type="submission" date="2023-07" db="EMBL/GenBank/DDBJ databases">
        <title>Ancylobacter moscoviensis sp. nov., facultatively methylotrophic bacteria from activated sludge and the reclassification of Starkeya novella (Starkey 1934) Kelly et al. 2000 as Ancylobacter novellus comb. nov., Starkeya koreensis Im et al. 2006 as Ancylobacter koreensis comb.nov., Angulomicrobium tetraedrale Vasil'eva et al. 1986 as Ancylobacter tetraedralis comb. nov., Angulomicrobium amanitiforme Fritz et al. 2004 as Ancylobacter amanitiformis comb. nov. and Methylorhabdus multivorans Doronina et al. 1996 as Ancylobacter multivorans comb. nov. and emended description of the genus Ancylobacter.</title>
        <authorList>
            <person name="Doronina N."/>
            <person name="Chemodurova A."/>
            <person name="Grouzdev D."/>
            <person name="Koziaeva V."/>
            <person name="Shi W."/>
            <person name="Wu L."/>
            <person name="Kaparullina E."/>
        </authorList>
    </citation>
    <scope>NUCLEOTIDE SEQUENCE [LARGE SCALE GENOMIC DNA]</scope>
    <source>
        <strain evidence="7">Jip08</strain>
    </source>
</reference>
<evidence type="ECO:0000259" key="4">
    <source>
        <dbReference type="Pfam" id="PF25954"/>
    </source>
</evidence>
<dbReference type="PANTHER" id="PTHR30469">
    <property type="entry name" value="MULTIDRUG RESISTANCE PROTEIN MDTA"/>
    <property type="match status" value="1"/>
</dbReference>
<accession>A0ABT0DK89</accession>
<dbReference type="InterPro" id="IPR006143">
    <property type="entry name" value="RND_pump_MFP"/>
</dbReference>
<dbReference type="Gene3D" id="2.40.50.100">
    <property type="match status" value="1"/>
</dbReference>
<dbReference type="InterPro" id="IPR058792">
    <property type="entry name" value="Beta-barrel_RND_2"/>
</dbReference>
<protein>
    <submittedName>
        <fullName evidence="6">Efflux RND transporter periplasmic adaptor subunit</fullName>
    </submittedName>
</protein>
<dbReference type="Pfam" id="PF25989">
    <property type="entry name" value="YknX_C"/>
    <property type="match status" value="1"/>
</dbReference>
<dbReference type="InterPro" id="IPR058625">
    <property type="entry name" value="MdtA-like_BSH"/>
</dbReference>
<dbReference type="Gene3D" id="2.40.30.170">
    <property type="match status" value="1"/>
</dbReference>
<gene>
    <name evidence="6" type="ORF">MWN33_06610</name>
</gene>
<dbReference type="Pfam" id="PF25917">
    <property type="entry name" value="BSH_RND"/>
    <property type="match status" value="1"/>
</dbReference>
<feature type="domain" description="Multidrug resistance protein MdtA-like barrel-sandwich hybrid" evidence="3">
    <location>
        <begin position="78"/>
        <end position="200"/>
    </location>
</feature>
<comment type="caution">
    <text evidence="6">The sequence shown here is derived from an EMBL/GenBank/DDBJ whole genome shotgun (WGS) entry which is preliminary data.</text>
</comment>
<feature type="domain" description="YknX-like C-terminal permuted SH3-like" evidence="5">
    <location>
        <begin position="292"/>
        <end position="357"/>
    </location>
</feature>
<feature type="domain" description="CusB-like beta-barrel" evidence="4">
    <location>
        <begin position="211"/>
        <end position="284"/>
    </location>
</feature>
<dbReference type="Proteomes" id="UP001202867">
    <property type="component" value="Unassembled WGS sequence"/>
</dbReference>
<organism evidence="6 7">
    <name type="scientific">Ancylobacter koreensis</name>
    <dbReference type="NCBI Taxonomy" id="266121"/>
    <lineage>
        <taxon>Bacteria</taxon>
        <taxon>Pseudomonadati</taxon>
        <taxon>Pseudomonadota</taxon>
        <taxon>Alphaproteobacteria</taxon>
        <taxon>Hyphomicrobiales</taxon>
        <taxon>Xanthobacteraceae</taxon>
        <taxon>Ancylobacter</taxon>
    </lineage>
</organism>
<dbReference type="PANTHER" id="PTHR30469:SF15">
    <property type="entry name" value="HLYD FAMILY OF SECRETION PROTEINS"/>
    <property type="match status" value="1"/>
</dbReference>
<feature type="coiled-coil region" evidence="2">
    <location>
        <begin position="118"/>
        <end position="169"/>
    </location>
</feature>
<name>A0ABT0DK89_9HYPH</name>
<dbReference type="RefSeq" id="WP_247199629.1">
    <property type="nucleotide sequence ID" value="NZ_JALKCG010000001.1"/>
</dbReference>
<comment type="similarity">
    <text evidence="1">Belongs to the membrane fusion protein (MFP) (TC 8.A.1) family.</text>
</comment>
<proteinExistence type="inferred from homology"/>